<gene>
    <name evidence="7" type="ORF">DSPE1174_LOCUS19176</name>
</gene>
<sequence length="344" mass="38845">MALSQEEEEEETDDTGADGGDTGPKQKNKAFQRLEFLVRDWPNFDDEGDESAHPERLEFMDKYIHDVVRKQKSSGDLQETRDQITSCFDNISCFLLPHPGLKIQKSSYTGDIDKIEDDFRDMLTLYMNHIFNVDLKPKEIDGRALTASELGVFTKTYVDLFKDGASFPEAKTVLQATAEANNNNALSLAYKKFMAEMDVKFGPRQHAFVQHDAFEEYTLASRKSAIAMFTQIAHMGSKKNSAKFQATMLADIDEQIERFRVMNESRNPWQGAEQYIVPVIIAVIAYVGRYFAKGCAPISSVCHNTQDFLGHIYVGIATLMLIVSAGRIQQGLEYARTLTPLFSK</sequence>
<name>A0A7S2D5P0_9STRA</name>
<accession>A0A7S2D5P0</accession>
<feature type="region of interest" description="Disordered" evidence="5">
    <location>
        <begin position="1"/>
        <end position="27"/>
    </location>
</feature>
<dbReference type="InterPro" id="IPR030386">
    <property type="entry name" value="G_GB1_RHD3_dom"/>
</dbReference>
<dbReference type="GO" id="GO:0003924">
    <property type="term" value="F:GTPase activity"/>
    <property type="evidence" value="ECO:0007669"/>
    <property type="project" value="InterPro"/>
</dbReference>
<evidence type="ECO:0000256" key="1">
    <source>
        <dbReference type="ARBA" id="ARBA00022741"/>
    </source>
</evidence>
<dbReference type="InterPro" id="IPR027417">
    <property type="entry name" value="P-loop_NTPase"/>
</dbReference>
<organism evidence="7">
    <name type="scientific">Octactis speculum</name>
    <dbReference type="NCBI Taxonomy" id="3111310"/>
    <lineage>
        <taxon>Eukaryota</taxon>
        <taxon>Sar</taxon>
        <taxon>Stramenopiles</taxon>
        <taxon>Ochrophyta</taxon>
        <taxon>Dictyochophyceae</taxon>
        <taxon>Dictyochales</taxon>
        <taxon>Dictyochaceae</taxon>
        <taxon>Octactis</taxon>
    </lineage>
</organism>
<evidence type="ECO:0000256" key="4">
    <source>
        <dbReference type="PROSITE-ProRule" id="PRU01052"/>
    </source>
</evidence>
<evidence type="ECO:0000256" key="5">
    <source>
        <dbReference type="SAM" id="MobiDB-lite"/>
    </source>
</evidence>
<keyword evidence="3" id="KW-0342">GTP-binding</keyword>
<dbReference type="Gene3D" id="1.20.58.420">
    <property type="entry name" value="AHSP"/>
    <property type="match status" value="1"/>
</dbReference>
<evidence type="ECO:0000313" key="7">
    <source>
        <dbReference type="EMBL" id="CAD9443764.1"/>
    </source>
</evidence>
<evidence type="ECO:0000259" key="6">
    <source>
        <dbReference type="PROSITE" id="PS51715"/>
    </source>
</evidence>
<dbReference type="PROSITE" id="PS51715">
    <property type="entry name" value="G_GB1_RHD3"/>
    <property type="match status" value="1"/>
</dbReference>
<evidence type="ECO:0000256" key="3">
    <source>
        <dbReference type="ARBA" id="ARBA00023134"/>
    </source>
</evidence>
<proteinExistence type="inferred from homology"/>
<feature type="domain" description="GB1/RHD3-type G" evidence="6">
    <location>
        <begin position="1"/>
        <end position="135"/>
    </location>
</feature>
<dbReference type="InterPro" id="IPR036543">
    <property type="entry name" value="Guanylate-bd_C_sf"/>
</dbReference>
<dbReference type="Gene3D" id="3.40.50.300">
    <property type="entry name" value="P-loop containing nucleotide triphosphate hydrolases"/>
    <property type="match status" value="1"/>
</dbReference>
<evidence type="ECO:0000256" key="2">
    <source>
        <dbReference type="ARBA" id="ARBA00022801"/>
    </source>
</evidence>
<dbReference type="PANTHER" id="PTHR10751">
    <property type="entry name" value="GUANYLATE BINDING PROTEIN"/>
    <property type="match status" value="1"/>
</dbReference>
<comment type="similarity">
    <text evidence="4">Belongs to the TRAFAC class dynamin-like GTPase superfamily. GB1/RHD3 GTPase family.</text>
</comment>
<keyword evidence="1" id="KW-0547">Nucleotide-binding</keyword>
<dbReference type="InterPro" id="IPR015894">
    <property type="entry name" value="Guanylate-bd_N"/>
</dbReference>
<dbReference type="GO" id="GO:0005525">
    <property type="term" value="F:GTP binding"/>
    <property type="evidence" value="ECO:0007669"/>
    <property type="project" value="UniProtKB-KW"/>
</dbReference>
<dbReference type="EMBL" id="HBGS01036953">
    <property type="protein sequence ID" value="CAD9443764.1"/>
    <property type="molecule type" value="Transcribed_RNA"/>
</dbReference>
<feature type="compositionally biased region" description="Acidic residues" evidence="5">
    <location>
        <begin position="1"/>
        <end position="16"/>
    </location>
</feature>
<keyword evidence="2" id="KW-0378">Hydrolase</keyword>
<dbReference type="SUPFAM" id="SSF48340">
    <property type="entry name" value="Interferon-induced guanylate-binding protein 1 (GBP1), C-terminal domain"/>
    <property type="match status" value="1"/>
</dbReference>
<reference evidence="7" key="1">
    <citation type="submission" date="2021-01" db="EMBL/GenBank/DDBJ databases">
        <authorList>
            <person name="Corre E."/>
            <person name="Pelletier E."/>
            <person name="Niang G."/>
            <person name="Scheremetjew M."/>
            <person name="Finn R."/>
            <person name="Kale V."/>
            <person name="Holt S."/>
            <person name="Cochrane G."/>
            <person name="Meng A."/>
            <person name="Brown T."/>
            <person name="Cohen L."/>
        </authorList>
    </citation>
    <scope>NUCLEOTIDE SEQUENCE</scope>
    <source>
        <strain evidence="7">CCMP1381</strain>
    </source>
</reference>
<dbReference type="AlphaFoldDB" id="A0A7S2D5P0"/>
<protein>
    <recommendedName>
        <fullName evidence="6">GB1/RHD3-type G domain-containing protein</fullName>
    </recommendedName>
</protein>
<dbReference type="Pfam" id="PF02263">
    <property type="entry name" value="GBP"/>
    <property type="match status" value="1"/>
</dbReference>